<evidence type="ECO:0008006" key="6">
    <source>
        <dbReference type="Google" id="ProtNLM"/>
    </source>
</evidence>
<evidence type="ECO:0000313" key="5">
    <source>
        <dbReference type="Proteomes" id="UP001178507"/>
    </source>
</evidence>
<dbReference type="GO" id="GO:0019205">
    <property type="term" value="F:nucleobase-containing compound kinase activity"/>
    <property type="evidence" value="ECO:0007669"/>
    <property type="project" value="InterPro"/>
</dbReference>
<evidence type="ECO:0000256" key="1">
    <source>
        <dbReference type="ARBA" id="ARBA00022679"/>
    </source>
</evidence>
<dbReference type="GO" id="GO:0005524">
    <property type="term" value="F:ATP binding"/>
    <property type="evidence" value="ECO:0007669"/>
    <property type="project" value="InterPro"/>
</dbReference>
<dbReference type="SUPFAM" id="SSF52540">
    <property type="entry name" value="P-loop containing nucleoside triphosphate hydrolases"/>
    <property type="match status" value="1"/>
</dbReference>
<proteinExistence type="predicted"/>
<dbReference type="Pfam" id="PF13207">
    <property type="entry name" value="AAA_17"/>
    <property type="match status" value="1"/>
</dbReference>
<keyword evidence="5" id="KW-1185">Reference proteome</keyword>
<organism evidence="4 5">
    <name type="scientific">Effrenium voratum</name>
    <dbReference type="NCBI Taxonomy" id="2562239"/>
    <lineage>
        <taxon>Eukaryota</taxon>
        <taxon>Sar</taxon>
        <taxon>Alveolata</taxon>
        <taxon>Dinophyceae</taxon>
        <taxon>Suessiales</taxon>
        <taxon>Symbiodiniaceae</taxon>
        <taxon>Effrenium</taxon>
    </lineage>
</organism>
<comment type="caution">
    <text evidence="4">The sequence shown here is derived from an EMBL/GenBank/DDBJ whole genome shotgun (WGS) entry which is preliminary data.</text>
</comment>
<keyword evidence="1" id="KW-0808">Transferase</keyword>
<dbReference type="GO" id="GO:0006139">
    <property type="term" value="P:nucleobase-containing compound metabolic process"/>
    <property type="evidence" value="ECO:0007669"/>
    <property type="project" value="InterPro"/>
</dbReference>
<dbReference type="InterPro" id="IPR000850">
    <property type="entry name" value="Adenylat/UMP-CMP_kin"/>
</dbReference>
<dbReference type="EMBL" id="CAUJNA010002458">
    <property type="protein sequence ID" value="CAJ1393012.1"/>
    <property type="molecule type" value="Genomic_DNA"/>
</dbReference>
<name>A0AA36N3G4_9DINO</name>
<dbReference type="Proteomes" id="UP001178507">
    <property type="component" value="Unassembled WGS sequence"/>
</dbReference>
<dbReference type="InterPro" id="IPR027417">
    <property type="entry name" value="P-loop_NTPase"/>
</dbReference>
<dbReference type="PROSITE" id="PS00113">
    <property type="entry name" value="ADENYLATE_KINASE"/>
    <property type="match status" value="1"/>
</dbReference>
<keyword evidence="3" id="KW-0418">Kinase</keyword>
<dbReference type="AlphaFoldDB" id="A0AA36N3G4"/>
<protein>
    <recommendedName>
        <fullName evidence="6">Adenylate kinase</fullName>
    </recommendedName>
</protein>
<sequence length="414" mass="45148">MDKRPVAGRTLASPVAADWKPDLKGNLHEITEYLEEQGAYDLFDLLLKDLMIKQPADPLQHMLDCLEKGHPDGPLKVIVSSPPGICREEIARSLAERLGLIYIGAGELLREAGVKTRDLSFAEDTEVSKLVLELVKQAEHKMQGFVIDGFPRTACQTTFLKEKAIVPTHVLLLQASEDFILQREKGIADGQITGETTPPEVLAARLKLFTGHNSLALADYADRTFVINAQLQKADVLAKMAEALRLRPRSKAPAPPPRVAIVGAGQAAANLASRLAARIGAVFVGSNNLRKDLVTAGSANSCVSLDVARAAEKDPLGVVGARLRQVDCSREGWVVANFPETSQEAEVLHQDEKLVPLRVVAMRSPDLQEHQPGILQALRGPGISRCLEVEAEDSEEVFKSIVEFVERPLPRPEM</sequence>
<evidence type="ECO:0000256" key="2">
    <source>
        <dbReference type="ARBA" id="ARBA00022741"/>
    </source>
</evidence>
<accession>A0AA36N3G4</accession>
<dbReference type="Gene3D" id="3.40.50.300">
    <property type="entry name" value="P-loop containing nucleotide triphosphate hydrolases"/>
    <property type="match status" value="1"/>
</dbReference>
<dbReference type="PANTHER" id="PTHR23359">
    <property type="entry name" value="NUCLEOTIDE KINASE"/>
    <property type="match status" value="1"/>
</dbReference>
<evidence type="ECO:0000256" key="3">
    <source>
        <dbReference type="ARBA" id="ARBA00022777"/>
    </source>
</evidence>
<gene>
    <name evidence="4" type="ORF">EVOR1521_LOCUS17964</name>
</gene>
<evidence type="ECO:0000313" key="4">
    <source>
        <dbReference type="EMBL" id="CAJ1393012.1"/>
    </source>
</evidence>
<keyword evidence="2" id="KW-0547">Nucleotide-binding</keyword>
<dbReference type="InterPro" id="IPR033690">
    <property type="entry name" value="Adenylat_kinase_CS"/>
</dbReference>
<reference evidence="4" key="1">
    <citation type="submission" date="2023-08" db="EMBL/GenBank/DDBJ databases">
        <authorList>
            <person name="Chen Y."/>
            <person name="Shah S."/>
            <person name="Dougan E. K."/>
            <person name="Thang M."/>
            <person name="Chan C."/>
        </authorList>
    </citation>
    <scope>NUCLEOTIDE SEQUENCE</scope>
</reference>